<dbReference type="GO" id="GO:0005886">
    <property type="term" value="C:plasma membrane"/>
    <property type="evidence" value="ECO:0007669"/>
    <property type="project" value="UniProtKB-SubCell"/>
</dbReference>
<evidence type="ECO:0000313" key="13">
    <source>
        <dbReference type="Proteomes" id="UP000006791"/>
    </source>
</evidence>
<keyword evidence="13" id="KW-1185">Reference proteome</keyword>
<keyword evidence="7 10" id="KW-0472">Membrane</keyword>
<evidence type="ECO:0000256" key="7">
    <source>
        <dbReference type="ARBA" id="ARBA00023136"/>
    </source>
</evidence>
<feature type="transmembrane region" description="Helical" evidence="10">
    <location>
        <begin position="159"/>
        <end position="181"/>
    </location>
</feature>
<dbReference type="NCBIfam" id="TIGR01695">
    <property type="entry name" value="murJ_mviN"/>
    <property type="match status" value="1"/>
</dbReference>
<dbReference type="PIRSF" id="PIRSF002869">
    <property type="entry name" value="MviN"/>
    <property type="match status" value="1"/>
</dbReference>
<evidence type="ECO:0000256" key="10">
    <source>
        <dbReference type="HAMAP-Rule" id="MF_02078"/>
    </source>
</evidence>
<dbReference type="CDD" id="cd13123">
    <property type="entry name" value="MATE_MurJ_like"/>
    <property type="match status" value="1"/>
</dbReference>
<keyword evidence="2 10" id="KW-1003">Cell membrane</keyword>
<evidence type="ECO:0000256" key="8">
    <source>
        <dbReference type="ARBA" id="ARBA00060041"/>
    </source>
</evidence>
<organism evidence="12 13">
    <name type="scientific">Chloracidobacterium thermophilum (strain B)</name>
    <dbReference type="NCBI Taxonomy" id="981222"/>
    <lineage>
        <taxon>Bacteria</taxon>
        <taxon>Pseudomonadati</taxon>
        <taxon>Acidobacteriota</taxon>
        <taxon>Terriglobia</taxon>
        <taxon>Terriglobales</taxon>
        <taxon>Acidobacteriaceae</taxon>
        <taxon>Chloracidobacterium</taxon>
    </lineage>
</organism>
<keyword evidence="10 11" id="KW-0961">Cell wall biogenesis/degradation</keyword>
<protein>
    <recommendedName>
        <fullName evidence="10">Probable lipid II flippase MurJ</fullName>
    </recommendedName>
</protein>
<feature type="transmembrane region" description="Helical" evidence="10">
    <location>
        <begin position="390"/>
        <end position="411"/>
    </location>
</feature>
<proteinExistence type="inferred from homology"/>
<feature type="transmembrane region" description="Helical" evidence="10">
    <location>
        <begin position="86"/>
        <end position="111"/>
    </location>
</feature>
<comment type="subcellular location">
    <subcellularLocation>
        <location evidence="1 10">Cell membrane</location>
        <topology evidence="1 10">Multi-pass membrane protein</topology>
    </subcellularLocation>
</comment>
<keyword evidence="10 11" id="KW-0813">Transport</keyword>
<dbReference type="PANTHER" id="PTHR47019">
    <property type="entry name" value="LIPID II FLIPPASE MURJ"/>
    <property type="match status" value="1"/>
</dbReference>
<dbReference type="GO" id="GO:0034204">
    <property type="term" value="P:lipid translocation"/>
    <property type="evidence" value="ECO:0007669"/>
    <property type="project" value="TreeGrafter"/>
</dbReference>
<evidence type="ECO:0000256" key="9">
    <source>
        <dbReference type="ARBA" id="ARBA00061532"/>
    </source>
</evidence>
<dbReference type="HOGENOM" id="CLU_006797_5_3_0"/>
<dbReference type="GO" id="GO:0009252">
    <property type="term" value="P:peptidoglycan biosynthetic process"/>
    <property type="evidence" value="ECO:0007669"/>
    <property type="project" value="UniProtKB-UniRule"/>
</dbReference>
<evidence type="ECO:0000256" key="5">
    <source>
        <dbReference type="ARBA" id="ARBA00022984"/>
    </source>
</evidence>
<dbReference type="KEGG" id="ctm:Cabther_A1971"/>
<dbReference type="AlphaFoldDB" id="G2LHQ2"/>
<dbReference type="PANTHER" id="PTHR47019:SF1">
    <property type="entry name" value="LIPID II FLIPPASE MURJ"/>
    <property type="match status" value="1"/>
</dbReference>
<dbReference type="GO" id="GO:0015648">
    <property type="term" value="F:lipid-linked peptidoglycan transporter activity"/>
    <property type="evidence" value="ECO:0007669"/>
    <property type="project" value="UniProtKB-UniRule"/>
</dbReference>
<comment type="similarity">
    <text evidence="9 10 11">Belongs to the MurJ/MviN family.</text>
</comment>
<dbReference type="GO" id="GO:0071555">
    <property type="term" value="P:cell wall organization"/>
    <property type="evidence" value="ECO:0007669"/>
    <property type="project" value="UniProtKB-UniRule"/>
</dbReference>
<feature type="transmembrane region" description="Helical" evidence="10">
    <location>
        <begin position="417"/>
        <end position="439"/>
    </location>
</feature>
<feature type="transmembrane region" description="Helical" evidence="10">
    <location>
        <begin position="187"/>
        <end position="205"/>
    </location>
</feature>
<dbReference type="Proteomes" id="UP000006791">
    <property type="component" value="Chromosome 1"/>
</dbReference>
<dbReference type="Pfam" id="PF03023">
    <property type="entry name" value="MurJ"/>
    <property type="match status" value="1"/>
</dbReference>
<comment type="function">
    <text evidence="8 10 11">Involved in peptidoglycan biosynthesis. Transports lipid-linked peptidoglycan precursors from the inner to the outer leaflet of the cytoplasmic membrane.</text>
</comment>
<feature type="transmembrane region" description="Helical" evidence="10">
    <location>
        <begin position="352"/>
        <end position="369"/>
    </location>
</feature>
<dbReference type="InterPro" id="IPR051050">
    <property type="entry name" value="Lipid_II_flippase_MurJ/MviN"/>
</dbReference>
<comment type="pathway">
    <text evidence="10">Cell wall biogenesis; peptidoglycan biosynthesis.</text>
</comment>
<evidence type="ECO:0000256" key="6">
    <source>
        <dbReference type="ARBA" id="ARBA00022989"/>
    </source>
</evidence>
<dbReference type="GO" id="GO:0008360">
    <property type="term" value="P:regulation of cell shape"/>
    <property type="evidence" value="ECO:0007669"/>
    <property type="project" value="UniProtKB-UniRule"/>
</dbReference>
<dbReference type="STRING" id="981222.Cabther_A1971"/>
<keyword evidence="4 10" id="KW-0133">Cell shape</keyword>
<dbReference type="UniPathway" id="UPA00219"/>
<dbReference type="OrthoDB" id="9804143at2"/>
<feature type="transmembrane region" description="Helical" evidence="10">
    <location>
        <begin position="318"/>
        <end position="340"/>
    </location>
</feature>
<evidence type="ECO:0000256" key="2">
    <source>
        <dbReference type="ARBA" id="ARBA00022475"/>
    </source>
</evidence>
<evidence type="ECO:0000256" key="11">
    <source>
        <dbReference type="PIRNR" id="PIRNR002869"/>
    </source>
</evidence>
<keyword evidence="5 10" id="KW-0573">Peptidoglycan synthesis</keyword>
<feature type="transmembrane region" description="Helical" evidence="10">
    <location>
        <begin position="131"/>
        <end position="152"/>
    </location>
</feature>
<name>G2LHQ2_CHLTF</name>
<comment type="caution">
    <text evidence="10">Lacks conserved residue(s) required for the propagation of feature annotation.</text>
</comment>
<gene>
    <name evidence="10" type="primary">murJ</name>
    <name evidence="12" type="ordered locus">Cabther_A1971</name>
</gene>
<dbReference type="PRINTS" id="PR01806">
    <property type="entry name" value="VIRFACTRMVIN"/>
</dbReference>
<dbReference type="HAMAP" id="MF_02078">
    <property type="entry name" value="MurJ_MviN"/>
    <property type="match status" value="1"/>
</dbReference>
<evidence type="ECO:0000256" key="1">
    <source>
        <dbReference type="ARBA" id="ARBA00004651"/>
    </source>
</evidence>
<feature type="transmembrane region" description="Helical" evidence="10">
    <location>
        <begin position="494"/>
        <end position="514"/>
    </location>
</feature>
<keyword evidence="6 10" id="KW-1133">Transmembrane helix</keyword>
<keyword evidence="3 10" id="KW-0812">Transmembrane</keyword>
<dbReference type="EMBL" id="CP002514">
    <property type="protein sequence ID" value="AEP12716.1"/>
    <property type="molecule type" value="Genomic_DNA"/>
</dbReference>
<dbReference type="RefSeq" id="WP_014100453.1">
    <property type="nucleotide sequence ID" value="NC_016024.1"/>
</dbReference>
<sequence>MPTFPKLPAALLVGMGILASRVSGLIRNKVFAYYFGDTDLAGVYRAAQRIPNVLQNLLGEGALSASFIPAYARLLAEGRTDEAGRLAGAIFSLLAVVVAGLVAAGMALAPWLTRLIAPGFTGENYALTVTLVRIFFPGIGLLVLSAWCLGVLNSHRRFLLPYAAPVALNLVVILTLLVFGGQPLEHLVVWTTWGNVVGSAVMLAIQLPTVWRMAPPLQLGFQLDGAPTREVIGNFFPALVSRGVAQISGYLDNILASLISPGAVGILGYAQDVYMLPVSLFGLAISAAELPALSSATGTPEAVAAQMRERLKQAVRQMSFFVIPSSVAFVVLGGSIVGVLYRGGRFDDNATAAVWLTLAAAAIGLRAATQARLYASGFYALGDTRTPLRYALARVGLGAGGGAVAALYLPGRWGLPSAWGVAGLAAASGLAAWVEFVLLRRSLHGRIGPLADNRLERAGLWLCALLAAGSAWAVISLVAPAVSSGASWRWLADLGGLALYGGVYLTAAVVLRLTPFDLQARLRRLAGRDEGVANRE</sequence>
<feature type="transmembrane region" description="Helical" evidence="10">
    <location>
        <begin position="460"/>
        <end position="482"/>
    </location>
</feature>
<evidence type="ECO:0000256" key="4">
    <source>
        <dbReference type="ARBA" id="ARBA00022960"/>
    </source>
</evidence>
<dbReference type="InterPro" id="IPR004268">
    <property type="entry name" value="MurJ"/>
</dbReference>
<evidence type="ECO:0000256" key="3">
    <source>
        <dbReference type="ARBA" id="ARBA00022692"/>
    </source>
</evidence>
<evidence type="ECO:0000313" key="12">
    <source>
        <dbReference type="EMBL" id="AEP12716.1"/>
    </source>
</evidence>
<reference evidence="12 13" key="1">
    <citation type="journal article" date="2012" name="Environ. Microbiol.">
        <title>Complete genome of Candidatus Chloracidobacterium thermophilum, a chlorophyll-based photoheterotroph belonging to the phylum Acidobacteria.</title>
        <authorList>
            <person name="Garcia Costas A.M."/>
            <person name="Liu Z."/>
            <person name="Tomsho L.P."/>
            <person name="Schuster S.C."/>
            <person name="Ward D.M."/>
            <person name="Bryant D.A."/>
        </authorList>
    </citation>
    <scope>NUCLEOTIDE SEQUENCE [LARGE SCALE GENOMIC DNA]</scope>
    <source>
        <strain evidence="12 13">B</strain>
    </source>
</reference>
<accession>G2LHQ2</accession>